<dbReference type="EMBL" id="VJMH01005389">
    <property type="protein sequence ID" value="KAF0696507.1"/>
    <property type="molecule type" value="Genomic_DNA"/>
</dbReference>
<reference evidence="3 4" key="1">
    <citation type="submission" date="2019-03" db="EMBL/GenBank/DDBJ databases">
        <authorList>
            <person name="Gaulin E."/>
            <person name="Dumas B."/>
        </authorList>
    </citation>
    <scope>NUCLEOTIDE SEQUENCE [LARGE SCALE GENOMIC DNA]</scope>
    <source>
        <strain evidence="3">CBS 568.67</strain>
    </source>
</reference>
<dbReference type="InterPro" id="IPR051681">
    <property type="entry name" value="Ser/Thr_Kinases-Pseudokinases"/>
</dbReference>
<dbReference type="OrthoDB" id="48004at2759"/>
<dbReference type="PROSITE" id="PS50011">
    <property type="entry name" value="PROTEIN_KINASE_DOM"/>
    <property type="match status" value="1"/>
</dbReference>
<organism evidence="3 4">
    <name type="scientific">Aphanomyces stellatus</name>
    <dbReference type="NCBI Taxonomy" id="120398"/>
    <lineage>
        <taxon>Eukaryota</taxon>
        <taxon>Sar</taxon>
        <taxon>Stramenopiles</taxon>
        <taxon>Oomycota</taxon>
        <taxon>Saprolegniomycetes</taxon>
        <taxon>Saprolegniales</taxon>
        <taxon>Verrucalvaceae</taxon>
        <taxon>Aphanomyces</taxon>
    </lineage>
</organism>
<reference evidence="2" key="2">
    <citation type="submission" date="2019-06" db="EMBL/GenBank/DDBJ databases">
        <title>Genomics analysis of Aphanomyces spp. identifies a new class of oomycete effector associated with host adaptation.</title>
        <authorList>
            <person name="Gaulin E."/>
        </authorList>
    </citation>
    <scope>NUCLEOTIDE SEQUENCE</scope>
    <source>
        <strain evidence="2">CBS 578.67</strain>
    </source>
</reference>
<sequence>MSYPPRSQVVKWALGFDQRNKLTEFGISKEDMEETMTMGVGTFRWMPPDVVKSQIDTVASIPLVSMILSEFVTHLIPYEKEINPKNGQRLRDMPLMVKVAADELTPSLGSDCTEWLHLLALEYVAHDPDARPSAIQLSNRIRTHLPCEYSVV</sequence>
<evidence type="ECO:0000259" key="1">
    <source>
        <dbReference type="PROSITE" id="PS50011"/>
    </source>
</evidence>
<evidence type="ECO:0000313" key="3">
    <source>
        <dbReference type="EMBL" id="VFT89595.1"/>
    </source>
</evidence>
<evidence type="ECO:0000313" key="4">
    <source>
        <dbReference type="Proteomes" id="UP000332933"/>
    </source>
</evidence>
<dbReference type="SUPFAM" id="SSF56112">
    <property type="entry name" value="Protein kinase-like (PK-like)"/>
    <property type="match status" value="1"/>
</dbReference>
<protein>
    <submittedName>
        <fullName evidence="3">Aste57867_12745 protein</fullName>
    </submittedName>
</protein>
<dbReference type="GO" id="GO:0005524">
    <property type="term" value="F:ATP binding"/>
    <property type="evidence" value="ECO:0007669"/>
    <property type="project" value="InterPro"/>
</dbReference>
<evidence type="ECO:0000313" key="2">
    <source>
        <dbReference type="EMBL" id="KAF0696507.1"/>
    </source>
</evidence>
<dbReference type="InterPro" id="IPR011009">
    <property type="entry name" value="Kinase-like_dom_sf"/>
</dbReference>
<accession>A0A485KWF8</accession>
<dbReference type="PANTHER" id="PTHR44329">
    <property type="entry name" value="SERINE/THREONINE-PROTEIN KINASE TNNI3K-RELATED"/>
    <property type="match status" value="1"/>
</dbReference>
<keyword evidence="4" id="KW-1185">Reference proteome</keyword>
<dbReference type="Pfam" id="PF00069">
    <property type="entry name" value="Pkinase"/>
    <property type="match status" value="1"/>
</dbReference>
<dbReference type="Gene3D" id="1.10.510.10">
    <property type="entry name" value="Transferase(Phosphotransferase) domain 1"/>
    <property type="match status" value="1"/>
</dbReference>
<dbReference type="AlphaFoldDB" id="A0A485KWF8"/>
<proteinExistence type="predicted"/>
<name>A0A485KWF8_9STRA</name>
<dbReference type="PANTHER" id="PTHR44329:SF214">
    <property type="entry name" value="PROTEIN KINASE DOMAIN-CONTAINING PROTEIN"/>
    <property type="match status" value="1"/>
</dbReference>
<feature type="domain" description="Protein kinase" evidence="1">
    <location>
        <begin position="1"/>
        <end position="145"/>
    </location>
</feature>
<dbReference type="EMBL" id="CAADRA010005410">
    <property type="protein sequence ID" value="VFT89595.1"/>
    <property type="molecule type" value="Genomic_DNA"/>
</dbReference>
<dbReference type="GO" id="GO:0004674">
    <property type="term" value="F:protein serine/threonine kinase activity"/>
    <property type="evidence" value="ECO:0007669"/>
    <property type="project" value="TreeGrafter"/>
</dbReference>
<gene>
    <name evidence="3" type="primary">Aste57867_12745</name>
    <name evidence="2" type="ORF">As57867_012697</name>
    <name evidence="3" type="ORF">ASTE57867_12745</name>
</gene>
<dbReference type="InterPro" id="IPR000719">
    <property type="entry name" value="Prot_kinase_dom"/>
</dbReference>
<dbReference type="Proteomes" id="UP000332933">
    <property type="component" value="Unassembled WGS sequence"/>
</dbReference>